<reference evidence="1" key="1">
    <citation type="submission" date="2023-10" db="EMBL/GenBank/DDBJ databases">
        <title>Genome assembly of Pristionchus species.</title>
        <authorList>
            <person name="Yoshida K."/>
            <person name="Sommer R.J."/>
        </authorList>
    </citation>
    <scope>NUCLEOTIDE SEQUENCE</scope>
    <source>
        <strain evidence="1">RS0144</strain>
    </source>
</reference>
<protein>
    <submittedName>
        <fullName evidence="1">Uncharacterized protein</fullName>
    </submittedName>
</protein>
<dbReference type="EMBL" id="BTSX01000003">
    <property type="protein sequence ID" value="GMS91303.1"/>
    <property type="molecule type" value="Genomic_DNA"/>
</dbReference>
<evidence type="ECO:0000313" key="1">
    <source>
        <dbReference type="EMBL" id="GMS91303.1"/>
    </source>
</evidence>
<accession>A0AAV5TEH3</accession>
<dbReference type="AlphaFoldDB" id="A0AAV5TEH3"/>
<evidence type="ECO:0000313" key="2">
    <source>
        <dbReference type="Proteomes" id="UP001432027"/>
    </source>
</evidence>
<comment type="caution">
    <text evidence="1">The sequence shown here is derived from an EMBL/GenBank/DDBJ whole genome shotgun (WGS) entry which is preliminary data.</text>
</comment>
<sequence>VAGARAQVIHLGADRTILPQSPLERIHVSFSQIDHVDVVPHSGSVFRVPLVAVDCQCRQLTHRDLGNKRHEIVGHSVRVFSDHPRRMRPNGIEIAKDDDVSILKLFFCVECLKTLV</sequence>
<organism evidence="1 2">
    <name type="scientific">Pristionchus entomophagus</name>
    <dbReference type="NCBI Taxonomy" id="358040"/>
    <lineage>
        <taxon>Eukaryota</taxon>
        <taxon>Metazoa</taxon>
        <taxon>Ecdysozoa</taxon>
        <taxon>Nematoda</taxon>
        <taxon>Chromadorea</taxon>
        <taxon>Rhabditida</taxon>
        <taxon>Rhabditina</taxon>
        <taxon>Diplogasteromorpha</taxon>
        <taxon>Diplogasteroidea</taxon>
        <taxon>Neodiplogasteridae</taxon>
        <taxon>Pristionchus</taxon>
    </lineage>
</organism>
<proteinExistence type="predicted"/>
<gene>
    <name evidence="1" type="ORF">PENTCL1PPCAC_13478</name>
</gene>
<keyword evidence="2" id="KW-1185">Reference proteome</keyword>
<feature type="non-terminal residue" evidence="1">
    <location>
        <position position="1"/>
    </location>
</feature>
<name>A0AAV5TEH3_9BILA</name>
<dbReference type="Proteomes" id="UP001432027">
    <property type="component" value="Unassembled WGS sequence"/>
</dbReference>